<evidence type="ECO:0000313" key="1">
    <source>
        <dbReference type="EMBL" id="ACL10890.1"/>
    </source>
</evidence>
<dbReference type="EMBL" id="CP001140">
    <property type="protein sequence ID" value="ACL10890.1"/>
    <property type="molecule type" value="Genomic_DNA"/>
</dbReference>
<protein>
    <submittedName>
        <fullName evidence="1">Uncharacterized protein</fullName>
    </submittedName>
</protein>
<dbReference type="AlphaFoldDB" id="B8D459"/>
<proteinExistence type="predicted"/>
<reference evidence="1 2" key="1">
    <citation type="journal article" date="2009" name="J. Bacteriol.">
        <title>Complete genome sequence of the anaerobic, protein-degrading hyperthermophilic crenarchaeon Desulfurococcus kamchatkensis.</title>
        <authorList>
            <person name="Ravin N.V."/>
            <person name="Mardanov A.V."/>
            <person name="Beletsky A.V."/>
            <person name="Kublanov I.V."/>
            <person name="Kolganova T.V."/>
            <person name="Lebedinsky A.V."/>
            <person name="Chernyh N.A."/>
            <person name="Bonch-Osmolovskaya E.A."/>
            <person name="Skryabin K.G."/>
        </authorList>
    </citation>
    <scope>NUCLEOTIDE SEQUENCE [LARGE SCALE GENOMIC DNA]</scope>
    <source>
        <strain evidence="2">DSM 18924 / JCM 16383 / VKM B-2413 / 1221n</strain>
    </source>
</reference>
<accession>B8D459</accession>
<dbReference type="HOGENOM" id="CLU_3038881_0_0_2"/>
<sequence length="54" mass="5971">MISYVKRGGCARLRGKFAGAFRVASTWFREEKPLWPGEVREAGPSTCGEPGWSP</sequence>
<dbReference type="Proteomes" id="UP000006903">
    <property type="component" value="Chromosome"/>
</dbReference>
<gene>
    <name evidence="1" type="ordered locus">DKAM_0564</name>
</gene>
<evidence type="ECO:0000313" key="2">
    <source>
        <dbReference type="Proteomes" id="UP000006903"/>
    </source>
</evidence>
<name>B8D459_DESA1</name>
<organism evidence="1 2">
    <name type="scientific">Desulfurococcus amylolyticus (strain DSM 18924 / JCM 16383 / VKM B-2413 / 1221n)</name>
    <name type="common">Desulfurococcus kamchatkensis</name>
    <dbReference type="NCBI Taxonomy" id="490899"/>
    <lineage>
        <taxon>Archaea</taxon>
        <taxon>Thermoproteota</taxon>
        <taxon>Thermoprotei</taxon>
        <taxon>Desulfurococcales</taxon>
        <taxon>Desulfurococcaceae</taxon>
        <taxon>Desulfurococcus</taxon>
    </lineage>
</organism>
<dbReference type="KEGG" id="dka:DKAM_0564"/>